<dbReference type="EMBL" id="UATM01000029">
    <property type="protein sequence ID" value="SPY43665.1"/>
    <property type="molecule type" value="Genomic_DNA"/>
</dbReference>
<sequence>MVNGVAVVDKEKCVACMKCINICPKKIISLRPYKSKTVVECKSLDSGKVVRNNCSIGCIGCGICEKNCPKDAIHVEIILHQLIMTSVSTVEFVFQNVQQEQSIVNILKEWKK</sequence>
<evidence type="ECO:0000256" key="4">
    <source>
        <dbReference type="ARBA" id="ARBA00023014"/>
    </source>
</evidence>
<dbReference type="RefSeq" id="WP_409371944.1">
    <property type="nucleotide sequence ID" value="NZ_UATM01000029.1"/>
</dbReference>
<organism evidence="6 7">
    <name type="scientific">Peptoniphilus harei</name>
    <dbReference type="NCBI Taxonomy" id="54005"/>
    <lineage>
        <taxon>Bacteria</taxon>
        <taxon>Bacillati</taxon>
        <taxon>Bacillota</taxon>
        <taxon>Tissierellia</taxon>
        <taxon>Tissierellales</taxon>
        <taxon>Peptoniphilaceae</taxon>
        <taxon>Peptoniphilus</taxon>
    </lineage>
</organism>
<evidence type="ECO:0000256" key="2">
    <source>
        <dbReference type="ARBA" id="ARBA00022723"/>
    </source>
</evidence>
<dbReference type="AlphaFoldDB" id="A0A2X1ZJW0"/>
<protein>
    <submittedName>
        <fullName evidence="6">Ferredoxin</fullName>
    </submittedName>
</protein>
<dbReference type="Gene3D" id="3.30.70.20">
    <property type="match status" value="1"/>
</dbReference>
<dbReference type="InterPro" id="IPR050572">
    <property type="entry name" value="Fe-S_Ferredoxin"/>
</dbReference>
<keyword evidence="4" id="KW-0411">Iron-sulfur</keyword>
<evidence type="ECO:0000313" key="6">
    <source>
        <dbReference type="EMBL" id="SPY43665.1"/>
    </source>
</evidence>
<keyword evidence="3" id="KW-0408">Iron</keyword>
<keyword evidence="1" id="KW-0004">4Fe-4S</keyword>
<accession>A0A2X1ZJW0</accession>
<name>A0A2X1ZJW0_9FIRM</name>
<dbReference type="Pfam" id="PF12838">
    <property type="entry name" value="Fer4_7"/>
    <property type="match status" value="1"/>
</dbReference>
<evidence type="ECO:0000313" key="7">
    <source>
        <dbReference type="Proteomes" id="UP000250070"/>
    </source>
</evidence>
<reference evidence="6 7" key="1">
    <citation type="submission" date="2018-06" db="EMBL/GenBank/DDBJ databases">
        <authorList>
            <consortium name="Pathogen Informatics"/>
            <person name="Doyle S."/>
        </authorList>
    </citation>
    <scope>NUCLEOTIDE SEQUENCE [LARGE SCALE GENOMIC DNA]</scope>
    <source>
        <strain evidence="6 7">NCTC13076</strain>
    </source>
</reference>
<evidence type="ECO:0000256" key="1">
    <source>
        <dbReference type="ARBA" id="ARBA00022485"/>
    </source>
</evidence>
<keyword evidence="2" id="KW-0479">Metal-binding</keyword>
<dbReference type="PANTHER" id="PTHR43687">
    <property type="entry name" value="ADENYLYLSULFATE REDUCTASE, BETA SUBUNIT"/>
    <property type="match status" value="1"/>
</dbReference>
<dbReference type="GO" id="GO:0046872">
    <property type="term" value="F:metal ion binding"/>
    <property type="evidence" value="ECO:0007669"/>
    <property type="project" value="UniProtKB-KW"/>
</dbReference>
<dbReference type="PANTHER" id="PTHR43687:SF1">
    <property type="entry name" value="FERREDOXIN III"/>
    <property type="match status" value="1"/>
</dbReference>
<evidence type="ECO:0000259" key="5">
    <source>
        <dbReference type="PROSITE" id="PS51379"/>
    </source>
</evidence>
<evidence type="ECO:0000256" key="3">
    <source>
        <dbReference type="ARBA" id="ARBA00023004"/>
    </source>
</evidence>
<dbReference type="InterPro" id="IPR017896">
    <property type="entry name" value="4Fe4S_Fe-S-bd"/>
</dbReference>
<gene>
    <name evidence="6" type="ORF">NCTC13076_00333</name>
</gene>
<dbReference type="PROSITE" id="PS51379">
    <property type="entry name" value="4FE4S_FER_2"/>
    <property type="match status" value="2"/>
</dbReference>
<feature type="domain" description="4Fe-4S ferredoxin-type" evidence="5">
    <location>
        <begin position="47"/>
        <end position="78"/>
    </location>
</feature>
<feature type="domain" description="4Fe-4S ferredoxin-type" evidence="5">
    <location>
        <begin position="4"/>
        <end position="33"/>
    </location>
</feature>
<dbReference type="InterPro" id="IPR017900">
    <property type="entry name" value="4Fe4S_Fe_S_CS"/>
</dbReference>
<dbReference type="SUPFAM" id="SSF54862">
    <property type="entry name" value="4Fe-4S ferredoxins"/>
    <property type="match status" value="1"/>
</dbReference>
<dbReference type="PROSITE" id="PS00198">
    <property type="entry name" value="4FE4S_FER_1"/>
    <property type="match status" value="2"/>
</dbReference>
<dbReference type="GO" id="GO:0051539">
    <property type="term" value="F:4 iron, 4 sulfur cluster binding"/>
    <property type="evidence" value="ECO:0007669"/>
    <property type="project" value="UniProtKB-KW"/>
</dbReference>
<dbReference type="Proteomes" id="UP000250070">
    <property type="component" value="Unassembled WGS sequence"/>
</dbReference>
<proteinExistence type="predicted"/>